<evidence type="ECO:0000313" key="3">
    <source>
        <dbReference type="EMBL" id="KAL3804628.1"/>
    </source>
</evidence>
<dbReference type="Proteomes" id="UP001516023">
    <property type="component" value="Unassembled WGS sequence"/>
</dbReference>
<protein>
    <recommendedName>
        <fullName evidence="2">Rhodanese domain-containing protein</fullName>
    </recommendedName>
</protein>
<dbReference type="PANTHER" id="PTHR43268">
    <property type="entry name" value="THIOSULFATE SULFURTRANSFERASE/RHODANESE-LIKE DOMAIN-CONTAINING PROTEIN 2"/>
    <property type="match status" value="1"/>
</dbReference>
<dbReference type="InterPro" id="IPR036873">
    <property type="entry name" value="Rhodanese-like_dom_sf"/>
</dbReference>
<dbReference type="Gene3D" id="3.30.70.100">
    <property type="match status" value="1"/>
</dbReference>
<organism evidence="3 4">
    <name type="scientific">Cyclotella cryptica</name>
    <dbReference type="NCBI Taxonomy" id="29204"/>
    <lineage>
        <taxon>Eukaryota</taxon>
        <taxon>Sar</taxon>
        <taxon>Stramenopiles</taxon>
        <taxon>Ochrophyta</taxon>
        <taxon>Bacillariophyta</taxon>
        <taxon>Coscinodiscophyceae</taxon>
        <taxon>Thalassiosirophycidae</taxon>
        <taxon>Stephanodiscales</taxon>
        <taxon>Stephanodiscaceae</taxon>
        <taxon>Cyclotella</taxon>
    </lineage>
</organism>
<sequence length="680" mass="76167">MTDDPEQSHTASNLNVRKRRLSKRERRNLKKKTSRVQAESTNEASGFPLEVPYGGVGGSSESPTLEAYMEDYAAVPIAKHLSKKDGEATDSLGKWFPKATVVKSSVCYSNDYLVALRKIQKANDSSDSKKEQMLKEPKASLVLFYQYVNPTWTPSKVSAFLHYITQIVKSHRPNLGGRMRISTEGVNCTVSAASTSDSTNPTFQAAQTLRHFAEDLRNFDHDAFKETDFKYIDGLSADRHFKEMKILPVKELVFYGIREEENSDGKSKKEDCDVQKKDAEDKKSVAVLPKNARGGIHLDPEDYHEMLKKNDAVVIDVRNHYEAAIGRFEGQMEQDALDDNEVNHRDDRSGGESKKATTGAQYIDPKMRKSTDFTSWLEERETKEKLEGKTVMMFCTGGIRCERASAYLNAQMGSNVKGVYQLRGGIERYLQAFPDGGFWRGKNFVFDKREAISAGNVNGDGGVIRKDGAKKNAKDGAGSVDSNKLLSWGTECAKCKRPWDRYVGKRKCYTCGVPILVCDECMSQSCTQKKNKKRKINPNQETDQPNIESSHESNVRCPLCIEEGVTVPAEQVEYTDNGVRIKQRSNSFSEGGDVSTTSFVLQAADGTEHEVSDKTKVNCGSLGGEANEKKAAKSVLKWGGGHATKKREKRRYSRKLCQFGVDCVRKDCFFYHPEKNESRN</sequence>
<gene>
    <name evidence="3" type="ORF">HJC23_008443</name>
</gene>
<feature type="compositionally biased region" description="Basic residues" evidence="1">
    <location>
        <begin position="16"/>
        <end position="34"/>
    </location>
</feature>
<reference evidence="3 4" key="1">
    <citation type="journal article" date="2020" name="G3 (Bethesda)">
        <title>Improved Reference Genome for Cyclotella cryptica CCMP332, a Model for Cell Wall Morphogenesis, Salinity Adaptation, and Lipid Production in Diatoms (Bacillariophyta).</title>
        <authorList>
            <person name="Roberts W.R."/>
            <person name="Downey K.M."/>
            <person name="Ruck E.C."/>
            <person name="Traller J.C."/>
            <person name="Alverson A.J."/>
        </authorList>
    </citation>
    <scope>NUCLEOTIDE SEQUENCE [LARGE SCALE GENOMIC DNA]</scope>
    <source>
        <strain evidence="3 4">CCMP332</strain>
    </source>
</reference>
<evidence type="ECO:0000256" key="1">
    <source>
        <dbReference type="SAM" id="MobiDB-lite"/>
    </source>
</evidence>
<comment type="caution">
    <text evidence="3">The sequence shown here is derived from an EMBL/GenBank/DDBJ whole genome shotgun (WGS) entry which is preliminary data.</text>
</comment>
<proteinExistence type="predicted"/>
<dbReference type="SMART" id="SM00450">
    <property type="entry name" value="RHOD"/>
    <property type="match status" value="1"/>
</dbReference>
<dbReference type="Pfam" id="PF00581">
    <property type="entry name" value="Rhodanese"/>
    <property type="match status" value="1"/>
</dbReference>
<accession>A0ABD3QWM3</accession>
<feature type="domain" description="Rhodanese" evidence="2">
    <location>
        <begin position="308"/>
        <end position="438"/>
    </location>
</feature>
<dbReference type="PROSITE" id="PS50206">
    <property type="entry name" value="RHODANESE_3"/>
    <property type="match status" value="1"/>
</dbReference>
<feature type="compositionally biased region" description="Polar residues" evidence="1">
    <location>
        <begin position="35"/>
        <end position="44"/>
    </location>
</feature>
<keyword evidence="4" id="KW-1185">Reference proteome</keyword>
<name>A0ABD3QWM3_9STRA</name>
<dbReference type="AlphaFoldDB" id="A0ABD3QWM3"/>
<dbReference type="SUPFAM" id="SSF52821">
    <property type="entry name" value="Rhodanese/Cell cycle control phosphatase"/>
    <property type="match status" value="1"/>
</dbReference>
<dbReference type="InterPro" id="IPR020936">
    <property type="entry name" value="TrhO"/>
</dbReference>
<evidence type="ECO:0000259" key="2">
    <source>
        <dbReference type="PROSITE" id="PS50206"/>
    </source>
</evidence>
<dbReference type="EMBL" id="JABMIG020000006">
    <property type="protein sequence ID" value="KAL3804628.1"/>
    <property type="molecule type" value="Genomic_DNA"/>
</dbReference>
<evidence type="ECO:0000313" key="4">
    <source>
        <dbReference type="Proteomes" id="UP001516023"/>
    </source>
</evidence>
<feature type="region of interest" description="Disordered" evidence="1">
    <location>
        <begin position="1"/>
        <end position="48"/>
    </location>
</feature>
<dbReference type="InterPro" id="IPR001763">
    <property type="entry name" value="Rhodanese-like_dom"/>
</dbReference>
<dbReference type="PANTHER" id="PTHR43268:SF7">
    <property type="entry name" value="RHODANESE DOMAIN-CONTAINING PROTEIN"/>
    <property type="match status" value="1"/>
</dbReference>
<dbReference type="Gene3D" id="3.40.250.10">
    <property type="entry name" value="Rhodanese-like domain"/>
    <property type="match status" value="1"/>
</dbReference>